<feature type="domain" description="Serine hydrolase" evidence="3">
    <location>
        <begin position="29"/>
        <end position="291"/>
    </location>
</feature>
<dbReference type="GO" id="GO:0005634">
    <property type="term" value="C:nucleus"/>
    <property type="evidence" value="ECO:0007669"/>
    <property type="project" value="TreeGrafter"/>
</dbReference>
<dbReference type="GO" id="GO:0005737">
    <property type="term" value="C:cytoplasm"/>
    <property type="evidence" value="ECO:0007669"/>
    <property type="project" value="TreeGrafter"/>
</dbReference>
<accession>A0A4Q4SYY9</accession>
<evidence type="ECO:0000259" key="3">
    <source>
        <dbReference type="Pfam" id="PF03959"/>
    </source>
</evidence>
<dbReference type="InterPro" id="IPR005645">
    <property type="entry name" value="FSH-like_dom"/>
</dbReference>
<feature type="region of interest" description="Disordered" evidence="2">
    <location>
        <begin position="1"/>
        <end position="26"/>
    </location>
</feature>
<dbReference type="InterPro" id="IPR029058">
    <property type="entry name" value="AB_hydrolase_fold"/>
</dbReference>
<dbReference type="PANTHER" id="PTHR48070">
    <property type="entry name" value="ESTERASE OVCA2"/>
    <property type="match status" value="1"/>
</dbReference>
<feature type="region of interest" description="Disordered" evidence="2">
    <location>
        <begin position="83"/>
        <end position="114"/>
    </location>
</feature>
<evidence type="ECO:0000256" key="1">
    <source>
        <dbReference type="ARBA" id="ARBA00022801"/>
    </source>
</evidence>
<protein>
    <recommendedName>
        <fullName evidence="3">Serine hydrolase domain-containing protein</fullName>
    </recommendedName>
</protein>
<dbReference type="PANTHER" id="PTHR48070:SF6">
    <property type="entry name" value="ESTERASE OVCA2"/>
    <property type="match status" value="1"/>
</dbReference>
<dbReference type="AlphaFoldDB" id="A0A4Q4SYY9"/>
<dbReference type="GO" id="GO:0016787">
    <property type="term" value="F:hydrolase activity"/>
    <property type="evidence" value="ECO:0007669"/>
    <property type="project" value="UniProtKB-KW"/>
</dbReference>
<comment type="caution">
    <text evidence="4">The sequence shown here is derived from an EMBL/GenBank/DDBJ whole genome shotgun (WGS) entry which is preliminary data.</text>
</comment>
<gene>
    <name evidence="4" type="ORF">DL764_008965</name>
</gene>
<evidence type="ECO:0000313" key="4">
    <source>
        <dbReference type="EMBL" id="RYO86715.1"/>
    </source>
</evidence>
<feature type="compositionally biased region" description="Polar residues" evidence="2">
    <location>
        <begin position="1"/>
        <end position="14"/>
    </location>
</feature>
<dbReference type="Pfam" id="PF03959">
    <property type="entry name" value="FSH1"/>
    <property type="match status" value="1"/>
</dbReference>
<dbReference type="SUPFAM" id="SSF53474">
    <property type="entry name" value="alpha/beta-Hydrolases"/>
    <property type="match status" value="1"/>
</dbReference>
<dbReference type="STRING" id="155417.A0A4Q4SYY9"/>
<evidence type="ECO:0000313" key="5">
    <source>
        <dbReference type="Proteomes" id="UP000293360"/>
    </source>
</evidence>
<keyword evidence="5" id="KW-1185">Reference proteome</keyword>
<dbReference type="OrthoDB" id="2094269at2759"/>
<sequence length="308" mass="32551">MAPDETQPSSQEPATNGKAAERAAPNGKKELKILMLHGFTQSGSLFDTKTRALAKLLTKALSPAPLNMAPRLIFPTGPHRLRARDIPGFSSSSRDGTAGEGEEEEEDDDSDSWAWWRKDEASGTYAGFEAGMRRVAEAISDAGGVDGVCGFSQGGCLAALVAAALEGRSPPAGCPSPSLPTSASEEADWTWLDDLRAANGGHPLKFCVVYSGFWAPVPGLQWLYGGSPGDGAGNLPEGKSAMIATPTLHFLGSLDSVVEEGRSRALIDRCRDPVVVEHPGGHHVPVARDRVMPLVGFLRQVIGRQGKL</sequence>
<dbReference type="Gene3D" id="3.40.50.1820">
    <property type="entry name" value="alpha/beta hydrolase"/>
    <property type="match status" value="1"/>
</dbReference>
<proteinExistence type="predicted"/>
<evidence type="ECO:0000256" key="2">
    <source>
        <dbReference type="SAM" id="MobiDB-lite"/>
    </source>
</evidence>
<keyword evidence="1" id="KW-0378">Hydrolase</keyword>
<reference evidence="4 5" key="1">
    <citation type="submission" date="2018-06" db="EMBL/GenBank/DDBJ databases">
        <title>Complete Genomes of Monosporascus.</title>
        <authorList>
            <person name="Robinson A.J."/>
            <person name="Natvig D.O."/>
        </authorList>
    </citation>
    <scope>NUCLEOTIDE SEQUENCE [LARGE SCALE GENOMIC DNA]</scope>
    <source>
        <strain evidence="4 5">CBS 110550</strain>
    </source>
</reference>
<dbReference type="Proteomes" id="UP000293360">
    <property type="component" value="Unassembled WGS sequence"/>
</dbReference>
<feature type="compositionally biased region" description="Acidic residues" evidence="2">
    <location>
        <begin position="100"/>
        <end position="111"/>
    </location>
</feature>
<dbReference type="InterPro" id="IPR050593">
    <property type="entry name" value="LovG"/>
</dbReference>
<dbReference type="EMBL" id="QJNU01000770">
    <property type="protein sequence ID" value="RYO86715.1"/>
    <property type="molecule type" value="Genomic_DNA"/>
</dbReference>
<organism evidence="4 5">
    <name type="scientific">Monosporascus ibericus</name>
    <dbReference type="NCBI Taxonomy" id="155417"/>
    <lineage>
        <taxon>Eukaryota</taxon>
        <taxon>Fungi</taxon>
        <taxon>Dikarya</taxon>
        <taxon>Ascomycota</taxon>
        <taxon>Pezizomycotina</taxon>
        <taxon>Sordariomycetes</taxon>
        <taxon>Xylariomycetidae</taxon>
        <taxon>Xylariales</taxon>
        <taxon>Xylariales incertae sedis</taxon>
        <taxon>Monosporascus</taxon>
    </lineage>
</organism>
<name>A0A4Q4SYY9_9PEZI</name>
<dbReference type="GO" id="GO:0019748">
    <property type="term" value="P:secondary metabolic process"/>
    <property type="evidence" value="ECO:0007669"/>
    <property type="project" value="TreeGrafter"/>
</dbReference>